<sequence>MAVDVNLLRADLRVVSERLVANEQQVTSMQRDIDTLKTSVTALEVKTHKLELRVAEAEGRAHRSNLRVVGFPEGAEDTNPEAFLEDWIKKALPNTTLSAVFVVERAHRALAPPPPPGAPPPSVTRGGMELVGTWWWRQSAGVPEWSNL</sequence>
<dbReference type="Gene3D" id="3.30.70.1820">
    <property type="entry name" value="L1 transposable element, RRM domain"/>
    <property type="match status" value="1"/>
</dbReference>
<evidence type="ECO:0000313" key="1">
    <source>
        <dbReference type="EMBL" id="KAJ1193409.1"/>
    </source>
</evidence>
<evidence type="ECO:0000313" key="2">
    <source>
        <dbReference type="Proteomes" id="UP001066276"/>
    </source>
</evidence>
<dbReference type="Proteomes" id="UP001066276">
    <property type="component" value="Chromosome 2_2"/>
</dbReference>
<gene>
    <name evidence="1" type="ORF">NDU88_002707</name>
</gene>
<accession>A0AAV7UYI0</accession>
<proteinExistence type="predicted"/>
<dbReference type="EMBL" id="JANPWB010000004">
    <property type="protein sequence ID" value="KAJ1193409.1"/>
    <property type="molecule type" value="Genomic_DNA"/>
</dbReference>
<keyword evidence="2" id="KW-1185">Reference proteome</keyword>
<dbReference type="Gene3D" id="1.20.5.340">
    <property type="match status" value="1"/>
</dbReference>
<dbReference type="AlphaFoldDB" id="A0AAV7UYI0"/>
<name>A0AAV7UYI0_PLEWA</name>
<organism evidence="1 2">
    <name type="scientific">Pleurodeles waltl</name>
    <name type="common">Iberian ribbed newt</name>
    <dbReference type="NCBI Taxonomy" id="8319"/>
    <lineage>
        <taxon>Eukaryota</taxon>
        <taxon>Metazoa</taxon>
        <taxon>Chordata</taxon>
        <taxon>Craniata</taxon>
        <taxon>Vertebrata</taxon>
        <taxon>Euteleostomi</taxon>
        <taxon>Amphibia</taxon>
        <taxon>Batrachia</taxon>
        <taxon>Caudata</taxon>
        <taxon>Salamandroidea</taxon>
        <taxon>Salamandridae</taxon>
        <taxon>Pleurodelinae</taxon>
        <taxon>Pleurodeles</taxon>
    </lineage>
</organism>
<dbReference type="PANTHER" id="PTHR11505">
    <property type="entry name" value="L1 TRANSPOSABLE ELEMENT-RELATED"/>
    <property type="match status" value="1"/>
</dbReference>
<protein>
    <submittedName>
        <fullName evidence="1">Uncharacterized protein</fullName>
    </submittedName>
</protein>
<comment type="caution">
    <text evidence="1">The sequence shown here is derived from an EMBL/GenBank/DDBJ whole genome shotgun (WGS) entry which is preliminary data.</text>
</comment>
<dbReference type="InterPro" id="IPR004244">
    <property type="entry name" value="Transposase_22"/>
</dbReference>
<reference evidence="1" key="1">
    <citation type="journal article" date="2022" name="bioRxiv">
        <title>Sequencing and chromosome-scale assembly of the giantPleurodeles waltlgenome.</title>
        <authorList>
            <person name="Brown T."/>
            <person name="Elewa A."/>
            <person name="Iarovenko S."/>
            <person name="Subramanian E."/>
            <person name="Araus A.J."/>
            <person name="Petzold A."/>
            <person name="Susuki M."/>
            <person name="Suzuki K.-i.T."/>
            <person name="Hayashi T."/>
            <person name="Toyoda A."/>
            <person name="Oliveira C."/>
            <person name="Osipova E."/>
            <person name="Leigh N.D."/>
            <person name="Simon A."/>
            <person name="Yun M.H."/>
        </authorList>
    </citation>
    <scope>NUCLEOTIDE SEQUENCE</scope>
    <source>
        <strain evidence="1">20211129_DDA</strain>
        <tissue evidence="1">Liver</tissue>
    </source>
</reference>